<dbReference type="EMBL" id="JBBUTH010000010">
    <property type="protein sequence ID" value="MEK8052884.1"/>
    <property type="molecule type" value="Genomic_DNA"/>
</dbReference>
<proteinExistence type="predicted"/>
<dbReference type="PANTHER" id="PTHR48111">
    <property type="entry name" value="REGULATOR OF RPOS"/>
    <property type="match status" value="1"/>
</dbReference>
<evidence type="ECO:0000313" key="10">
    <source>
        <dbReference type="EMBL" id="MEK8052884.1"/>
    </source>
</evidence>
<dbReference type="RefSeq" id="WP_341412617.1">
    <property type="nucleotide sequence ID" value="NZ_JBBUTH010000010.1"/>
</dbReference>
<dbReference type="Gene3D" id="6.10.250.690">
    <property type="match status" value="1"/>
</dbReference>
<dbReference type="PROSITE" id="PS51755">
    <property type="entry name" value="OMPR_PHOB"/>
    <property type="match status" value="1"/>
</dbReference>
<evidence type="ECO:0000256" key="6">
    <source>
        <dbReference type="PROSITE-ProRule" id="PRU00169"/>
    </source>
</evidence>
<reference evidence="10 11" key="1">
    <citation type="submission" date="2024-04" db="EMBL/GenBank/DDBJ databases">
        <title>Novel species of the genus Ideonella isolated from streams.</title>
        <authorList>
            <person name="Lu H."/>
        </authorList>
    </citation>
    <scope>NUCLEOTIDE SEQUENCE [LARGE SCALE GENOMIC DNA]</scope>
    <source>
        <strain evidence="10 11">DXS22W</strain>
    </source>
</reference>
<feature type="modified residue" description="4-aspartylphosphate" evidence="6">
    <location>
        <position position="63"/>
    </location>
</feature>
<dbReference type="SMART" id="SM00862">
    <property type="entry name" value="Trans_reg_C"/>
    <property type="match status" value="1"/>
</dbReference>
<evidence type="ECO:0000256" key="1">
    <source>
        <dbReference type="ARBA" id="ARBA00022553"/>
    </source>
</evidence>
<keyword evidence="2" id="KW-0902">Two-component regulatory system</keyword>
<evidence type="ECO:0000256" key="7">
    <source>
        <dbReference type="PROSITE-ProRule" id="PRU01091"/>
    </source>
</evidence>
<organism evidence="10 11">
    <name type="scientific">Pseudaquabacterium inlustre</name>
    <dbReference type="NCBI Taxonomy" id="2984192"/>
    <lineage>
        <taxon>Bacteria</taxon>
        <taxon>Pseudomonadati</taxon>
        <taxon>Pseudomonadota</taxon>
        <taxon>Betaproteobacteria</taxon>
        <taxon>Burkholderiales</taxon>
        <taxon>Sphaerotilaceae</taxon>
        <taxon>Pseudaquabacterium</taxon>
    </lineage>
</organism>
<dbReference type="PANTHER" id="PTHR48111:SF4">
    <property type="entry name" value="DNA-BINDING DUAL TRANSCRIPTIONAL REGULATOR OMPR"/>
    <property type="match status" value="1"/>
</dbReference>
<evidence type="ECO:0000256" key="2">
    <source>
        <dbReference type="ARBA" id="ARBA00023012"/>
    </source>
</evidence>
<keyword evidence="5" id="KW-0804">Transcription</keyword>
<dbReference type="Pfam" id="PF00072">
    <property type="entry name" value="Response_reg"/>
    <property type="match status" value="1"/>
</dbReference>
<keyword evidence="11" id="KW-1185">Reference proteome</keyword>
<dbReference type="Pfam" id="PF00486">
    <property type="entry name" value="Trans_reg_C"/>
    <property type="match status" value="1"/>
</dbReference>
<feature type="domain" description="Response regulatory" evidence="8">
    <location>
        <begin position="13"/>
        <end position="128"/>
    </location>
</feature>
<evidence type="ECO:0000256" key="4">
    <source>
        <dbReference type="ARBA" id="ARBA00023125"/>
    </source>
</evidence>
<feature type="DNA-binding region" description="OmpR/PhoB-type" evidence="7">
    <location>
        <begin position="141"/>
        <end position="240"/>
    </location>
</feature>
<evidence type="ECO:0000259" key="8">
    <source>
        <dbReference type="PROSITE" id="PS50110"/>
    </source>
</evidence>
<protein>
    <submittedName>
        <fullName evidence="10">Response regulator</fullName>
    </submittedName>
</protein>
<dbReference type="InterPro" id="IPR039420">
    <property type="entry name" value="WalR-like"/>
</dbReference>
<dbReference type="SUPFAM" id="SSF46894">
    <property type="entry name" value="C-terminal effector domain of the bipartite response regulators"/>
    <property type="match status" value="1"/>
</dbReference>
<name>A0ABU9CM39_9BURK</name>
<dbReference type="Gene3D" id="1.10.10.10">
    <property type="entry name" value="Winged helix-like DNA-binding domain superfamily/Winged helix DNA-binding domain"/>
    <property type="match status" value="1"/>
</dbReference>
<dbReference type="InterPro" id="IPR001867">
    <property type="entry name" value="OmpR/PhoB-type_DNA-bd"/>
</dbReference>
<dbReference type="SMART" id="SM00448">
    <property type="entry name" value="REC"/>
    <property type="match status" value="1"/>
</dbReference>
<dbReference type="SUPFAM" id="SSF52172">
    <property type="entry name" value="CheY-like"/>
    <property type="match status" value="1"/>
</dbReference>
<keyword evidence="1 6" id="KW-0597">Phosphoprotein</keyword>
<dbReference type="Gene3D" id="3.40.50.2300">
    <property type="match status" value="1"/>
</dbReference>
<comment type="caution">
    <text evidence="10">The sequence shown here is derived from an EMBL/GenBank/DDBJ whole genome shotgun (WGS) entry which is preliminary data.</text>
</comment>
<dbReference type="Proteomes" id="UP001365405">
    <property type="component" value="Unassembled WGS sequence"/>
</dbReference>
<evidence type="ECO:0000256" key="3">
    <source>
        <dbReference type="ARBA" id="ARBA00023015"/>
    </source>
</evidence>
<keyword evidence="4 7" id="KW-0238">DNA-binding</keyword>
<dbReference type="InterPro" id="IPR016032">
    <property type="entry name" value="Sig_transdc_resp-reg_C-effctor"/>
</dbReference>
<dbReference type="InterPro" id="IPR036388">
    <property type="entry name" value="WH-like_DNA-bd_sf"/>
</dbReference>
<evidence type="ECO:0000313" key="11">
    <source>
        <dbReference type="Proteomes" id="UP001365405"/>
    </source>
</evidence>
<dbReference type="InterPro" id="IPR011006">
    <property type="entry name" value="CheY-like_superfamily"/>
</dbReference>
<keyword evidence="3" id="KW-0805">Transcription regulation</keyword>
<gene>
    <name evidence="10" type="ORF">AACH10_21715</name>
</gene>
<feature type="domain" description="OmpR/PhoB-type" evidence="9">
    <location>
        <begin position="141"/>
        <end position="240"/>
    </location>
</feature>
<sequence>MIPAAEHRTARRQVHLVEDDAELRDMLGGYLERHGLQVRAMDNAEELLRGLGGGLRPDLILLDLGLRGMSGLEACRQLRAAGNHVPIVMLTARSDEVDRVVGLEMGADDYQCKPFSARELVARINALIRRAQRPVDEPAPAHEVRIGEYRFNPATRSVSRGDEVRTLSPAEHAILDELCANAGRVVLRERLHEVSHAGDSTANLRSVDGIVVRLRRLLEPDPADPRHIQTVRGEGYLFVAHSGAR</sequence>
<accession>A0ABU9CM39</accession>
<dbReference type="CDD" id="cd00383">
    <property type="entry name" value="trans_reg_C"/>
    <property type="match status" value="1"/>
</dbReference>
<evidence type="ECO:0000256" key="5">
    <source>
        <dbReference type="ARBA" id="ARBA00023163"/>
    </source>
</evidence>
<dbReference type="PROSITE" id="PS50110">
    <property type="entry name" value="RESPONSE_REGULATORY"/>
    <property type="match status" value="1"/>
</dbReference>
<dbReference type="InterPro" id="IPR001789">
    <property type="entry name" value="Sig_transdc_resp-reg_receiver"/>
</dbReference>
<evidence type="ECO:0000259" key="9">
    <source>
        <dbReference type="PROSITE" id="PS51755"/>
    </source>
</evidence>